<evidence type="ECO:0000313" key="4">
    <source>
        <dbReference type="Proteomes" id="UP000594001"/>
    </source>
</evidence>
<organism evidence="3 4">
    <name type="scientific">Candidatus Bodocaedibacter vickermanii</name>
    <dbReference type="NCBI Taxonomy" id="2741701"/>
    <lineage>
        <taxon>Bacteria</taxon>
        <taxon>Pseudomonadati</taxon>
        <taxon>Pseudomonadota</taxon>
        <taxon>Alphaproteobacteria</taxon>
        <taxon>Holosporales</taxon>
        <taxon>Candidatus Paracaedibacteraceae</taxon>
        <taxon>Candidatus Bodocaedibacter</taxon>
    </lineage>
</organism>
<dbReference type="EMBL" id="CP054719">
    <property type="protein sequence ID" value="QOL19760.1"/>
    <property type="molecule type" value="Genomic_DNA"/>
</dbReference>
<evidence type="ECO:0000256" key="1">
    <source>
        <dbReference type="SAM" id="Phobius"/>
    </source>
</evidence>
<dbReference type="RefSeq" id="WP_350332502.1">
    <property type="nucleotide sequence ID" value="NZ_CP054719.1"/>
</dbReference>
<dbReference type="Proteomes" id="UP000594001">
    <property type="component" value="Chromosome"/>
</dbReference>
<protein>
    <submittedName>
        <fullName evidence="3">Zinc-ribbon domain-containing protein</fullName>
    </submittedName>
</protein>
<accession>A0A7L9RT12</accession>
<feature type="transmembrane region" description="Helical" evidence="1">
    <location>
        <begin position="80"/>
        <end position="99"/>
    </location>
</feature>
<dbReference type="InterPro" id="IPR031493">
    <property type="entry name" value="Zinc_ribbon_15"/>
</dbReference>
<evidence type="ECO:0000259" key="2">
    <source>
        <dbReference type="Pfam" id="PF17032"/>
    </source>
</evidence>
<name>A0A7L9RT12_9PROT</name>
<reference evidence="3 4" key="1">
    <citation type="submission" date="2020-06" db="EMBL/GenBank/DDBJ databases">
        <title>The endosymbiont of the kinetoplastid Bodo saltans is a Paracaedibacter-like alpha-proteobacterium possessing a putative toxin-antitoxin system.</title>
        <authorList>
            <person name="Midha S."/>
            <person name="Rigden D.J."/>
            <person name="Siozios S."/>
            <person name="Hurst G.D.D."/>
            <person name="Jackson A.P."/>
        </authorList>
    </citation>
    <scope>NUCLEOTIDE SEQUENCE [LARGE SCALE GENOMIC DNA]</scope>
    <source>
        <strain evidence="3">Lake Konstanz</strain>
    </source>
</reference>
<evidence type="ECO:0000313" key="3">
    <source>
        <dbReference type="EMBL" id="QOL19760.1"/>
    </source>
</evidence>
<keyword evidence="4" id="KW-1185">Reference proteome</keyword>
<keyword evidence="1" id="KW-0472">Membrane</keyword>
<sequence>MIVWGYSTKTQIVKSVDIGCSHCHHKTLNIVAYKKVFDLFWIPCFPFSAQHALACPTCGTHYDISSTTIDVKTLKSSPSWKHFIGLIIFPLILGSVHVFSKMKEDNYLKEAEIYRQNIQADDKVILETDEDKKFPYVVYKVTNTSDLTITGVFSKYAYKTLDRARNAAKYPKDGDFETTESPISKEEFNTLSNIKAIVR</sequence>
<keyword evidence="1" id="KW-0812">Transmembrane</keyword>
<gene>
    <name evidence="3" type="ORF">CPBP_00528</name>
</gene>
<proteinExistence type="predicted"/>
<keyword evidence="1" id="KW-1133">Transmembrane helix</keyword>
<dbReference type="AlphaFoldDB" id="A0A7L9RT12"/>
<dbReference type="KEGG" id="pbal:CPBP_00528"/>
<feature type="domain" description="Zinc-ribbon 15" evidence="2">
    <location>
        <begin position="19"/>
        <end position="66"/>
    </location>
</feature>
<dbReference type="Pfam" id="PF17032">
    <property type="entry name" value="Zn_ribbon_15"/>
    <property type="match status" value="1"/>
</dbReference>